<dbReference type="PANTHER" id="PTHR31881:SF11">
    <property type="entry name" value="PROTEIN, PUTATIVE-RELATED"/>
    <property type="match status" value="1"/>
</dbReference>
<keyword evidence="4" id="KW-1185">Reference proteome</keyword>
<evidence type="ECO:0000313" key="3">
    <source>
        <dbReference type="EMBL" id="KAE8721088.1"/>
    </source>
</evidence>
<comment type="caution">
    <text evidence="3">The sequence shown here is derived from an EMBL/GenBank/DDBJ whole genome shotgun (WGS) entry which is preliminary data.</text>
</comment>
<gene>
    <name evidence="3" type="ORF">F3Y22_tig00016879pilonHSYRG00022</name>
</gene>
<keyword evidence="2" id="KW-0732">Signal</keyword>
<feature type="transmembrane region" description="Helical" evidence="1">
    <location>
        <begin position="122"/>
        <end position="143"/>
    </location>
</feature>
<dbReference type="EMBL" id="VEPZ02000644">
    <property type="protein sequence ID" value="KAE8721088.1"/>
    <property type="molecule type" value="Genomic_DNA"/>
</dbReference>
<accession>A0A6A3C097</accession>
<dbReference type="Pfam" id="PF04654">
    <property type="entry name" value="DUF599"/>
    <property type="match status" value="1"/>
</dbReference>
<feature type="transmembrane region" description="Helical" evidence="1">
    <location>
        <begin position="48"/>
        <end position="70"/>
    </location>
</feature>
<evidence type="ECO:0000256" key="1">
    <source>
        <dbReference type="SAM" id="Phobius"/>
    </source>
</evidence>
<protein>
    <submittedName>
        <fullName evidence="3">Lung seven transmembrane receptor family protein isoform 1</fullName>
    </submittedName>
</protein>
<proteinExistence type="predicted"/>
<reference evidence="3" key="1">
    <citation type="submission" date="2019-09" db="EMBL/GenBank/DDBJ databases">
        <title>Draft genome information of white flower Hibiscus syriacus.</title>
        <authorList>
            <person name="Kim Y.-M."/>
        </authorList>
    </citation>
    <scope>NUCLEOTIDE SEQUENCE [LARGE SCALE GENOMIC DNA]</scope>
    <source>
        <strain evidence="3">YM2019G1</strain>
    </source>
</reference>
<dbReference type="AlphaFoldDB" id="A0A6A3C097"/>
<sequence>MVTILSASIAILVNLALAALTNNTYNASHLFHGEIFGSQSERIYALKYGLASLFLSVSFLCSFMAVGFLIDSNLLINVVYVDDDDDDRFSSDPYSYTQTIFERGFGLALVGNRVLCVTFRMLLWMFGPLPVVLSSATLVWGLYEFDFESAK</sequence>
<dbReference type="PANTHER" id="PTHR31881">
    <property type="match status" value="1"/>
</dbReference>
<evidence type="ECO:0000313" key="4">
    <source>
        <dbReference type="Proteomes" id="UP000436088"/>
    </source>
</evidence>
<feature type="chain" id="PRO_5025645380" evidence="2">
    <location>
        <begin position="19"/>
        <end position="151"/>
    </location>
</feature>
<dbReference type="InterPro" id="IPR006747">
    <property type="entry name" value="DUF599"/>
</dbReference>
<keyword evidence="1" id="KW-1133">Transmembrane helix</keyword>
<evidence type="ECO:0000256" key="2">
    <source>
        <dbReference type="SAM" id="SignalP"/>
    </source>
</evidence>
<organism evidence="3 4">
    <name type="scientific">Hibiscus syriacus</name>
    <name type="common">Rose of Sharon</name>
    <dbReference type="NCBI Taxonomy" id="106335"/>
    <lineage>
        <taxon>Eukaryota</taxon>
        <taxon>Viridiplantae</taxon>
        <taxon>Streptophyta</taxon>
        <taxon>Embryophyta</taxon>
        <taxon>Tracheophyta</taxon>
        <taxon>Spermatophyta</taxon>
        <taxon>Magnoliopsida</taxon>
        <taxon>eudicotyledons</taxon>
        <taxon>Gunneridae</taxon>
        <taxon>Pentapetalae</taxon>
        <taxon>rosids</taxon>
        <taxon>malvids</taxon>
        <taxon>Malvales</taxon>
        <taxon>Malvaceae</taxon>
        <taxon>Malvoideae</taxon>
        <taxon>Hibiscus</taxon>
    </lineage>
</organism>
<dbReference type="Proteomes" id="UP000436088">
    <property type="component" value="Unassembled WGS sequence"/>
</dbReference>
<keyword evidence="1" id="KW-0472">Membrane</keyword>
<name>A0A6A3C097_HIBSY</name>
<keyword evidence="1 3" id="KW-0812">Transmembrane</keyword>
<feature type="signal peptide" evidence="2">
    <location>
        <begin position="1"/>
        <end position="18"/>
    </location>
</feature>
<keyword evidence="3" id="KW-0675">Receptor</keyword>